<keyword evidence="6" id="KW-1185">Reference proteome</keyword>
<dbReference type="InterPro" id="IPR050679">
    <property type="entry name" value="Bact_HTH_transcr_reg"/>
</dbReference>
<dbReference type="FunFam" id="1.10.10.10:FF:000079">
    <property type="entry name" value="GntR family transcriptional regulator"/>
    <property type="match status" value="1"/>
</dbReference>
<dbReference type="AlphaFoldDB" id="A0A437KGL7"/>
<evidence type="ECO:0000313" key="6">
    <source>
        <dbReference type="Proteomes" id="UP000288024"/>
    </source>
</evidence>
<dbReference type="InterPro" id="IPR036390">
    <property type="entry name" value="WH_DNA-bd_sf"/>
</dbReference>
<dbReference type="PRINTS" id="PR00035">
    <property type="entry name" value="HTHGNTR"/>
</dbReference>
<dbReference type="Gene3D" id="1.10.10.10">
    <property type="entry name" value="Winged helix-like DNA-binding domain superfamily/Winged helix DNA-binding domain"/>
    <property type="match status" value="1"/>
</dbReference>
<dbReference type="InterPro" id="IPR011663">
    <property type="entry name" value="UTRA"/>
</dbReference>
<dbReference type="PANTHER" id="PTHR44846:SF1">
    <property type="entry name" value="MANNOSYL-D-GLYCERATE TRANSPORT_METABOLISM SYSTEM REPRESSOR MNGR-RELATED"/>
    <property type="match status" value="1"/>
</dbReference>
<dbReference type="GO" id="GO:0003677">
    <property type="term" value="F:DNA binding"/>
    <property type="evidence" value="ECO:0007669"/>
    <property type="project" value="UniProtKB-KW"/>
</dbReference>
<keyword evidence="2" id="KW-0238">DNA-binding</keyword>
<dbReference type="SUPFAM" id="SSF64288">
    <property type="entry name" value="Chorismate lyase-like"/>
    <property type="match status" value="1"/>
</dbReference>
<protein>
    <submittedName>
        <fullName evidence="5">GntR family transcriptional regulator</fullName>
    </submittedName>
</protein>
<sequence>MIKQENRVPLYIQLKETLRTEITANRLKAGDKIPTEVELSDKYNISRVTVRKAITELVEEGYLVKKQGKGTFVQTQKIDRKILHLKSFTASCEAHGLKVTSKVIKKEIIDADTNQKERLMLEADDQLIHIQRVRFADDLPLMLENNFYSFKRYKFLLEENLDGSLYELLQEKYNINLNNAGETSLEIARASEKEAPLLDVTVGEPLFYLETVVSDDDIPVYLGKQYIIGERYKFSF</sequence>
<dbReference type="Pfam" id="PF07702">
    <property type="entry name" value="UTRA"/>
    <property type="match status" value="1"/>
</dbReference>
<dbReference type="EMBL" id="RZTZ01000001">
    <property type="protein sequence ID" value="RVT67417.1"/>
    <property type="molecule type" value="Genomic_DNA"/>
</dbReference>
<dbReference type="Pfam" id="PF00392">
    <property type="entry name" value="GntR"/>
    <property type="match status" value="1"/>
</dbReference>
<evidence type="ECO:0000256" key="2">
    <source>
        <dbReference type="ARBA" id="ARBA00023125"/>
    </source>
</evidence>
<reference evidence="5 6" key="1">
    <citation type="submission" date="2019-01" db="EMBL/GenBank/DDBJ databases">
        <title>Bacillus sp. M5HDSG1-1, whole genome shotgun sequence.</title>
        <authorList>
            <person name="Tuo L."/>
        </authorList>
    </citation>
    <scope>NUCLEOTIDE SEQUENCE [LARGE SCALE GENOMIC DNA]</scope>
    <source>
        <strain evidence="5 6">M5HDSG1-1</strain>
    </source>
</reference>
<dbReference type="Proteomes" id="UP000288024">
    <property type="component" value="Unassembled WGS sequence"/>
</dbReference>
<accession>A0A437KGL7</accession>
<dbReference type="SMART" id="SM00345">
    <property type="entry name" value="HTH_GNTR"/>
    <property type="match status" value="1"/>
</dbReference>
<dbReference type="InterPro" id="IPR000524">
    <property type="entry name" value="Tscrpt_reg_HTH_GntR"/>
</dbReference>
<evidence type="ECO:0000313" key="5">
    <source>
        <dbReference type="EMBL" id="RVT67417.1"/>
    </source>
</evidence>
<dbReference type="SMART" id="SM00866">
    <property type="entry name" value="UTRA"/>
    <property type="match status" value="1"/>
</dbReference>
<keyword evidence="1" id="KW-0805">Transcription regulation</keyword>
<proteinExistence type="predicted"/>
<dbReference type="RefSeq" id="WP_127735481.1">
    <property type="nucleotide sequence ID" value="NZ_RZTZ01000001.1"/>
</dbReference>
<dbReference type="InterPro" id="IPR028978">
    <property type="entry name" value="Chorismate_lyase_/UTRA_dom_sf"/>
</dbReference>
<feature type="domain" description="HTH gntR-type" evidence="4">
    <location>
        <begin position="8"/>
        <end position="76"/>
    </location>
</feature>
<organism evidence="5 6">
    <name type="scientific">Niallia taxi</name>
    <dbReference type="NCBI Taxonomy" id="2499688"/>
    <lineage>
        <taxon>Bacteria</taxon>
        <taxon>Bacillati</taxon>
        <taxon>Bacillota</taxon>
        <taxon>Bacilli</taxon>
        <taxon>Bacillales</taxon>
        <taxon>Bacillaceae</taxon>
        <taxon>Niallia</taxon>
    </lineage>
</organism>
<dbReference type="GO" id="GO:0045892">
    <property type="term" value="P:negative regulation of DNA-templated transcription"/>
    <property type="evidence" value="ECO:0007669"/>
    <property type="project" value="TreeGrafter"/>
</dbReference>
<evidence type="ECO:0000256" key="1">
    <source>
        <dbReference type="ARBA" id="ARBA00023015"/>
    </source>
</evidence>
<evidence type="ECO:0000256" key="3">
    <source>
        <dbReference type="ARBA" id="ARBA00023163"/>
    </source>
</evidence>
<dbReference type="SUPFAM" id="SSF46785">
    <property type="entry name" value="Winged helix' DNA-binding domain"/>
    <property type="match status" value="1"/>
</dbReference>
<name>A0A437KGL7_9BACI</name>
<dbReference type="InterPro" id="IPR036388">
    <property type="entry name" value="WH-like_DNA-bd_sf"/>
</dbReference>
<gene>
    <name evidence="5" type="ORF">EM808_02765</name>
</gene>
<keyword evidence="3" id="KW-0804">Transcription</keyword>
<comment type="caution">
    <text evidence="5">The sequence shown here is derived from an EMBL/GenBank/DDBJ whole genome shotgun (WGS) entry which is preliminary data.</text>
</comment>
<dbReference type="Gene3D" id="3.40.1410.10">
    <property type="entry name" value="Chorismate lyase-like"/>
    <property type="match status" value="1"/>
</dbReference>
<dbReference type="PROSITE" id="PS50949">
    <property type="entry name" value="HTH_GNTR"/>
    <property type="match status" value="1"/>
</dbReference>
<dbReference type="GO" id="GO:0003700">
    <property type="term" value="F:DNA-binding transcription factor activity"/>
    <property type="evidence" value="ECO:0007669"/>
    <property type="project" value="InterPro"/>
</dbReference>
<dbReference type="PANTHER" id="PTHR44846">
    <property type="entry name" value="MANNOSYL-D-GLYCERATE TRANSPORT/METABOLISM SYSTEM REPRESSOR MNGR-RELATED"/>
    <property type="match status" value="1"/>
</dbReference>
<dbReference type="CDD" id="cd07377">
    <property type="entry name" value="WHTH_GntR"/>
    <property type="match status" value="1"/>
</dbReference>
<evidence type="ECO:0000259" key="4">
    <source>
        <dbReference type="PROSITE" id="PS50949"/>
    </source>
</evidence>